<dbReference type="PANTHER" id="PTHR43520:SF8">
    <property type="entry name" value="P-TYPE CU(+) TRANSPORTER"/>
    <property type="match status" value="1"/>
</dbReference>
<dbReference type="CDD" id="cd02094">
    <property type="entry name" value="P-type_ATPase_Cu-like"/>
    <property type="match status" value="1"/>
</dbReference>
<dbReference type="GO" id="GO:0140581">
    <property type="term" value="F:P-type monovalent copper transporter activity"/>
    <property type="evidence" value="ECO:0007669"/>
    <property type="project" value="UniProtKB-EC"/>
</dbReference>
<dbReference type="InterPro" id="IPR036412">
    <property type="entry name" value="HAD-like_sf"/>
</dbReference>
<dbReference type="FunFam" id="3.40.50.1000:FF:000144">
    <property type="entry name" value="copper-transporting ATPase 1 isoform X2"/>
    <property type="match status" value="1"/>
</dbReference>
<evidence type="ECO:0000256" key="10">
    <source>
        <dbReference type="ARBA" id="ARBA00022737"/>
    </source>
</evidence>
<dbReference type="InterPro" id="IPR059000">
    <property type="entry name" value="ATPase_P-type_domA"/>
</dbReference>
<dbReference type="Proteomes" id="UP000051820">
    <property type="component" value="Unassembled WGS sequence"/>
</dbReference>
<dbReference type="PROSITE" id="PS01047">
    <property type="entry name" value="HMA_1"/>
    <property type="match status" value="1"/>
</dbReference>
<evidence type="ECO:0000256" key="6">
    <source>
        <dbReference type="ARBA" id="ARBA00022475"/>
    </source>
</evidence>
<feature type="transmembrane region" description="Helical" evidence="23">
    <location>
        <begin position="125"/>
        <end position="143"/>
    </location>
</feature>
<dbReference type="PROSITE" id="PS00154">
    <property type="entry name" value="ATPASE_E1_E2"/>
    <property type="match status" value="1"/>
</dbReference>
<evidence type="ECO:0000256" key="21">
    <source>
        <dbReference type="ARBA" id="ARBA00033239"/>
    </source>
</evidence>
<feature type="transmembrane region" description="Helical" evidence="23">
    <location>
        <begin position="683"/>
        <end position="705"/>
    </location>
</feature>
<dbReference type="InterPro" id="IPR017969">
    <property type="entry name" value="Heavy-metal-associated_CS"/>
</dbReference>
<keyword evidence="17" id="KW-0186">Copper</keyword>
<dbReference type="SFLD" id="SFLDG00002">
    <property type="entry name" value="C1.7:_P-type_atpase_like"/>
    <property type="match status" value="1"/>
</dbReference>
<evidence type="ECO:0000256" key="3">
    <source>
        <dbReference type="ARBA" id="ARBA00012517"/>
    </source>
</evidence>
<dbReference type="InterPro" id="IPR036163">
    <property type="entry name" value="HMA_dom_sf"/>
</dbReference>
<dbReference type="SUPFAM" id="SSF81653">
    <property type="entry name" value="Calcium ATPase, transduction domain A"/>
    <property type="match status" value="1"/>
</dbReference>
<keyword evidence="10" id="KW-0677">Repeat</keyword>
<dbReference type="PRINTS" id="PR00119">
    <property type="entry name" value="CATATPASE"/>
</dbReference>
<dbReference type="PRINTS" id="PR00943">
    <property type="entry name" value="CUATPASE"/>
</dbReference>
<evidence type="ECO:0000256" key="5">
    <source>
        <dbReference type="ARBA" id="ARBA00022448"/>
    </source>
</evidence>
<evidence type="ECO:0000256" key="1">
    <source>
        <dbReference type="ARBA" id="ARBA00004651"/>
    </source>
</evidence>
<evidence type="ECO:0000256" key="17">
    <source>
        <dbReference type="ARBA" id="ARBA00023008"/>
    </source>
</evidence>
<evidence type="ECO:0000256" key="23">
    <source>
        <dbReference type="RuleBase" id="RU362081"/>
    </source>
</evidence>
<dbReference type="GO" id="GO:0016887">
    <property type="term" value="F:ATP hydrolysis activity"/>
    <property type="evidence" value="ECO:0007669"/>
    <property type="project" value="InterPro"/>
</dbReference>
<dbReference type="NCBIfam" id="TIGR00003">
    <property type="entry name" value="copper ion binding protein"/>
    <property type="match status" value="1"/>
</dbReference>
<dbReference type="GO" id="GO:0005886">
    <property type="term" value="C:plasma membrane"/>
    <property type="evidence" value="ECO:0007669"/>
    <property type="project" value="UniProtKB-SubCell"/>
</dbReference>
<name>A0A0R1W3G6_9LACO</name>
<dbReference type="InterPro" id="IPR006121">
    <property type="entry name" value="HMA_dom"/>
</dbReference>
<feature type="transmembrane region" description="Helical" evidence="23">
    <location>
        <begin position="192"/>
        <end position="210"/>
    </location>
</feature>
<dbReference type="GO" id="GO:0005524">
    <property type="term" value="F:ATP binding"/>
    <property type="evidence" value="ECO:0007669"/>
    <property type="project" value="UniProtKB-UniRule"/>
</dbReference>
<dbReference type="InterPro" id="IPR023298">
    <property type="entry name" value="ATPase_P-typ_TM_dom_sf"/>
</dbReference>
<comment type="subcellular location">
    <subcellularLocation>
        <location evidence="1">Cell membrane</location>
        <topology evidence="1">Multi-pass membrane protein</topology>
    </subcellularLocation>
</comment>
<gene>
    <name evidence="25" type="ORF">FD16_GL002380</name>
</gene>
<dbReference type="InterPro" id="IPR044492">
    <property type="entry name" value="P_typ_ATPase_HD_dom"/>
</dbReference>
<keyword evidence="8 23" id="KW-0812">Transmembrane</keyword>
<keyword evidence="6 23" id="KW-1003">Cell membrane</keyword>
<dbReference type="InterPro" id="IPR027256">
    <property type="entry name" value="P-typ_ATPase_IB"/>
</dbReference>
<dbReference type="SUPFAM" id="SSF55008">
    <property type="entry name" value="HMA, heavy metal-associated domain"/>
    <property type="match status" value="2"/>
</dbReference>
<dbReference type="Gene3D" id="3.40.1110.10">
    <property type="entry name" value="Calcium-transporting ATPase, cytoplasmic domain N"/>
    <property type="match status" value="1"/>
</dbReference>
<evidence type="ECO:0000313" key="25">
    <source>
        <dbReference type="EMBL" id="KRM12385.1"/>
    </source>
</evidence>
<keyword evidence="12" id="KW-0187">Copper transport</keyword>
<keyword evidence="16 23" id="KW-1133">Transmembrane helix</keyword>
<keyword evidence="11 23" id="KW-0547">Nucleotide-binding</keyword>
<dbReference type="GO" id="GO:0043682">
    <property type="term" value="F:P-type divalent copper transporter activity"/>
    <property type="evidence" value="ECO:0007669"/>
    <property type="project" value="TreeGrafter"/>
</dbReference>
<accession>A0A0R1W3G6</accession>
<evidence type="ECO:0000256" key="18">
    <source>
        <dbReference type="ARBA" id="ARBA00023065"/>
    </source>
</evidence>
<dbReference type="PROSITE" id="PS50846">
    <property type="entry name" value="HMA_2"/>
    <property type="match status" value="2"/>
</dbReference>
<dbReference type="SFLD" id="SFLDF00027">
    <property type="entry name" value="p-type_atpase"/>
    <property type="match status" value="1"/>
</dbReference>
<dbReference type="CDD" id="cd00371">
    <property type="entry name" value="HMA"/>
    <property type="match status" value="2"/>
</dbReference>
<evidence type="ECO:0000256" key="13">
    <source>
        <dbReference type="ARBA" id="ARBA00022840"/>
    </source>
</evidence>
<evidence type="ECO:0000256" key="16">
    <source>
        <dbReference type="ARBA" id="ARBA00022989"/>
    </source>
</evidence>
<dbReference type="NCBIfam" id="TIGR01511">
    <property type="entry name" value="ATPase-IB1_Cu"/>
    <property type="match status" value="1"/>
</dbReference>
<keyword evidence="18" id="KW-0406">Ion transport</keyword>
<reference evidence="25 26" key="1">
    <citation type="journal article" date="2015" name="Genome Announc.">
        <title>Expanding the biotechnology potential of lactobacilli through comparative genomics of 213 strains and associated genera.</title>
        <authorList>
            <person name="Sun Z."/>
            <person name="Harris H.M."/>
            <person name="McCann A."/>
            <person name="Guo C."/>
            <person name="Argimon S."/>
            <person name="Zhang W."/>
            <person name="Yang X."/>
            <person name="Jeffery I.B."/>
            <person name="Cooney J.C."/>
            <person name="Kagawa T.F."/>
            <person name="Liu W."/>
            <person name="Song Y."/>
            <person name="Salvetti E."/>
            <person name="Wrobel A."/>
            <person name="Rasinkangas P."/>
            <person name="Parkhill J."/>
            <person name="Rea M.C."/>
            <person name="O'Sullivan O."/>
            <person name="Ritari J."/>
            <person name="Douillard F.P."/>
            <person name="Paul Ross R."/>
            <person name="Yang R."/>
            <person name="Briner A.E."/>
            <person name="Felis G.E."/>
            <person name="de Vos W.M."/>
            <person name="Barrangou R."/>
            <person name="Klaenhammer T.R."/>
            <person name="Caufield P.W."/>
            <person name="Cui Y."/>
            <person name="Zhang H."/>
            <person name="O'Toole P.W."/>
        </authorList>
    </citation>
    <scope>NUCLEOTIDE SEQUENCE [LARGE SCALE GENOMIC DNA]</scope>
    <source>
        <strain evidence="25 26">DSM 5007</strain>
    </source>
</reference>
<feature type="domain" description="HMA" evidence="24">
    <location>
        <begin position="2"/>
        <end position="68"/>
    </location>
</feature>
<feature type="transmembrane region" description="Helical" evidence="23">
    <location>
        <begin position="711"/>
        <end position="730"/>
    </location>
</feature>
<keyword evidence="9 23" id="KW-0479">Metal-binding</keyword>
<organism evidence="25 26">
    <name type="scientific">Paucilactobacillus suebicus DSM 5007 = KCTC 3549</name>
    <dbReference type="NCBI Taxonomy" id="1423807"/>
    <lineage>
        <taxon>Bacteria</taxon>
        <taxon>Bacillati</taxon>
        <taxon>Bacillota</taxon>
        <taxon>Bacilli</taxon>
        <taxon>Lactobacillales</taxon>
        <taxon>Lactobacillaceae</taxon>
        <taxon>Paucilactobacillus</taxon>
    </lineage>
</organism>
<dbReference type="InterPro" id="IPR001757">
    <property type="entry name" value="P_typ_ATPase"/>
</dbReference>
<dbReference type="InterPro" id="IPR018303">
    <property type="entry name" value="ATPase_P-typ_P_site"/>
</dbReference>
<dbReference type="eggNOG" id="COG2217">
    <property type="taxonomic scope" value="Bacteria"/>
</dbReference>
<evidence type="ECO:0000313" key="26">
    <source>
        <dbReference type="Proteomes" id="UP000051820"/>
    </source>
</evidence>
<dbReference type="SFLD" id="SFLDS00003">
    <property type="entry name" value="Haloacid_Dehalogenase"/>
    <property type="match status" value="1"/>
</dbReference>
<proteinExistence type="inferred from homology"/>
<keyword evidence="13 23" id="KW-0067">ATP-binding</keyword>
<evidence type="ECO:0000256" key="12">
    <source>
        <dbReference type="ARBA" id="ARBA00022796"/>
    </source>
</evidence>
<evidence type="ECO:0000256" key="20">
    <source>
        <dbReference type="ARBA" id="ARBA00029719"/>
    </source>
</evidence>
<dbReference type="InterPro" id="IPR008250">
    <property type="entry name" value="ATPase_P-typ_transduc_dom_A_sf"/>
</dbReference>
<dbReference type="NCBIfam" id="TIGR01525">
    <property type="entry name" value="ATPase-IB_hvy"/>
    <property type="match status" value="1"/>
</dbReference>
<evidence type="ECO:0000256" key="2">
    <source>
        <dbReference type="ARBA" id="ARBA00006024"/>
    </source>
</evidence>
<protein>
    <recommendedName>
        <fullName evidence="4">Copper-exporting P-type ATPase</fullName>
        <ecNumber evidence="3">7.2.2.8</ecNumber>
    </recommendedName>
    <alternativeName>
        <fullName evidence="20">Copper-exporting P-type ATPase A</fullName>
    </alternativeName>
    <alternativeName>
        <fullName evidence="21">Cu(+)-exporting ATPase</fullName>
    </alternativeName>
</protein>
<dbReference type="SUPFAM" id="SSF81665">
    <property type="entry name" value="Calcium ATPase, transmembrane domain M"/>
    <property type="match status" value="1"/>
</dbReference>
<feature type="transmembrane region" description="Helical" evidence="23">
    <location>
        <begin position="164"/>
        <end position="186"/>
    </location>
</feature>
<dbReference type="Gene3D" id="3.30.70.100">
    <property type="match status" value="2"/>
</dbReference>
<comment type="caution">
    <text evidence="25">The sequence shown here is derived from an EMBL/GenBank/DDBJ whole genome shotgun (WGS) entry which is preliminary data.</text>
</comment>
<evidence type="ECO:0000256" key="4">
    <source>
        <dbReference type="ARBA" id="ARBA00015102"/>
    </source>
</evidence>
<keyword evidence="26" id="KW-1185">Reference proteome</keyword>
<dbReference type="FunFam" id="2.70.150.10:FF:000002">
    <property type="entry name" value="Copper-transporting ATPase 1, putative"/>
    <property type="match status" value="1"/>
</dbReference>
<evidence type="ECO:0000256" key="8">
    <source>
        <dbReference type="ARBA" id="ARBA00022692"/>
    </source>
</evidence>
<evidence type="ECO:0000256" key="19">
    <source>
        <dbReference type="ARBA" id="ARBA00023136"/>
    </source>
</evidence>
<dbReference type="EC" id="7.2.2.8" evidence="3"/>
<keyword evidence="19 23" id="KW-0472">Membrane</keyword>
<dbReference type="GO" id="GO:0055070">
    <property type="term" value="P:copper ion homeostasis"/>
    <property type="evidence" value="ECO:0007669"/>
    <property type="project" value="TreeGrafter"/>
</dbReference>
<dbReference type="SUPFAM" id="SSF56784">
    <property type="entry name" value="HAD-like"/>
    <property type="match status" value="1"/>
</dbReference>
<dbReference type="Pfam" id="PF00403">
    <property type="entry name" value="HMA"/>
    <property type="match status" value="2"/>
</dbReference>
<dbReference type="EMBL" id="AZGF01000008">
    <property type="protein sequence ID" value="KRM12385.1"/>
    <property type="molecule type" value="Genomic_DNA"/>
</dbReference>
<dbReference type="PANTHER" id="PTHR43520">
    <property type="entry name" value="ATP7, ISOFORM B"/>
    <property type="match status" value="1"/>
</dbReference>
<dbReference type="NCBIfam" id="TIGR01494">
    <property type="entry name" value="ATPase_P-type"/>
    <property type="match status" value="1"/>
</dbReference>
<evidence type="ECO:0000256" key="15">
    <source>
        <dbReference type="ARBA" id="ARBA00022967"/>
    </source>
</evidence>
<dbReference type="Gene3D" id="3.40.50.1000">
    <property type="entry name" value="HAD superfamily/HAD-like"/>
    <property type="match status" value="1"/>
</dbReference>
<evidence type="ECO:0000256" key="9">
    <source>
        <dbReference type="ARBA" id="ARBA00022723"/>
    </source>
</evidence>
<dbReference type="RefSeq" id="WP_010621262.1">
    <property type="nucleotide sequence ID" value="NZ_AZGF01000008.1"/>
</dbReference>
<dbReference type="InterPro" id="IPR023299">
    <property type="entry name" value="ATPase_P-typ_cyto_dom_N"/>
</dbReference>
<dbReference type="PATRIC" id="fig|1423807.3.peg.2458"/>
<keyword evidence="5" id="KW-0813">Transport</keyword>
<keyword evidence="15" id="KW-1278">Translocase</keyword>
<evidence type="ECO:0000256" key="14">
    <source>
        <dbReference type="ARBA" id="ARBA00022842"/>
    </source>
</evidence>
<dbReference type="InterPro" id="IPR023214">
    <property type="entry name" value="HAD_sf"/>
</dbReference>
<feature type="transmembrane region" description="Helical" evidence="23">
    <location>
        <begin position="95"/>
        <end position="113"/>
    </location>
</feature>
<dbReference type="Gene3D" id="2.70.150.10">
    <property type="entry name" value="Calcium-transporting ATPase, cytoplasmic transduction domain A"/>
    <property type="match status" value="1"/>
</dbReference>
<dbReference type="Pfam" id="PF00122">
    <property type="entry name" value="E1-E2_ATPase"/>
    <property type="match status" value="1"/>
</dbReference>
<comment type="catalytic activity">
    <reaction evidence="22">
        <text>Cu(+)(in) + ATP + H2O = Cu(+)(out) + ADP + phosphate + H(+)</text>
        <dbReference type="Rhea" id="RHEA:25792"/>
        <dbReference type="ChEBI" id="CHEBI:15377"/>
        <dbReference type="ChEBI" id="CHEBI:15378"/>
        <dbReference type="ChEBI" id="CHEBI:30616"/>
        <dbReference type="ChEBI" id="CHEBI:43474"/>
        <dbReference type="ChEBI" id="CHEBI:49552"/>
        <dbReference type="ChEBI" id="CHEBI:456216"/>
        <dbReference type="EC" id="7.2.2.8"/>
    </reaction>
</comment>
<sequence length="806" mass="85276">MENAQFKITGMVCASCAQTIEQAVRKLPGIDEANVNLASERMQIEFENQAVTPAQVIQAVVNAGYGAELAGELTKESDQHDRQAKQIELGKQKRSMISALVVAVVLMYVAMASDLHLPMINWRNTLSMASVELLLSLPIIWLGRSYLIAGAKALANLHPNMDSLVLVGTATAWLYSVVNTVIMAVSGAEQPLYYEASGTILALIMLGKYIEALSKQKTTNSLTSLLTLIPATAEVVGDSGDVTTVDVNDIHVGDHVLVKSGQSIPVDGKVLTGQTTVDESMLTGESMPVTKMTGDPVVGGSINKNGQVTYEATHVGSDTALAHIVKLVSDAQGSKAPIARLADRISGVFVPVIMTIALLGAIAWLISGQSLAFSLTIFVSVLVIACPCALGLATPTAIMVGTGKGAQHGVLFKNGTALEQLTQVNTVVLDKTGTITEGQPRVTSIETNHQDTSTVLQLAVSLEYYSDHPLAAAIVEANDQQRLPVEGFKTRPGFGLTGTIDDKVIAAGNQKLMAEQNVDVSSLSATTDRLTVQAQTLIYVASDHELMGVIAVADPVKEDSRKAVLQLKERGLNVVMLTGDNRATAMAIAQQVGITDVISDVLPDQKAAAIQQIQTDNTRVAMVGDGINDAPALVQADVGVAIGNGTDVAVDSASVILMNSDLSSLVTAHRLSHATMTNIKENLFWAFFYNVLGIPVALGVLYLFGGPLLNPMIAAAAMGFSSVTVVLNALRLNRFKVSKNERMNKMNKVAVEGMMCQGCADTVTEKLGQVVSNVKVDLDAKSATFDGDANIDQLNQTLADTPYSVK</sequence>
<keyword evidence="7" id="KW-0597">Phosphoprotein</keyword>
<feature type="domain" description="HMA" evidence="24">
    <location>
        <begin position="745"/>
        <end position="806"/>
    </location>
</feature>
<comment type="similarity">
    <text evidence="2 23">Belongs to the cation transport ATPase (P-type) (TC 3.A.3) family. Type IB subfamily.</text>
</comment>
<dbReference type="GO" id="GO:0005507">
    <property type="term" value="F:copper ion binding"/>
    <property type="evidence" value="ECO:0007669"/>
    <property type="project" value="InterPro"/>
</dbReference>
<evidence type="ECO:0000259" key="24">
    <source>
        <dbReference type="PROSITE" id="PS50846"/>
    </source>
</evidence>
<feature type="transmembrane region" description="Helical" evidence="23">
    <location>
        <begin position="372"/>
        <end position="394"/>
    </location>
</feature>
<evidence type="ECO:0000256" key="7">
    <source>
        <dbReference type="ARBA" id="ARBA00022553"/>
    </source>
</evidence>
<dbReference type="Pfam" id="PF00702">
    <property type="entry name" value="Hydrolase"/>
    <property type="match status" value="1"/>
</dbReference>
<dbReference type="FunFam" id="3.30.70.100:FF:000005">
    <property type="entry name" value="Copper-exporting P-type ATPase A"/>
    <property type="match status" value="1"/>
</dbReference>
<dbReference type="STRING" id="1423807.FD16_GL002380"/>
<dbReference type="InterPro" id="IPR006122">
    <property type="entry name" value="HMA_Cu_ion-bd"/>
</dbReference>
<dbReference type="AlphaFoldDB" id="A0A0R1W3G6"/>
<feature type="transmembrane region" description="Helical" evidence="23">
    <location>
        <begin position="345"/>
        <end position="366"/>
    </location>
</feature>
<keyword evidence="14" id="KW-0460">Magnesium</keyword>
<evidence type="ECO:0000256" key="11">
    <source>
        <dbReference type="ARBA" id="ARBA00022741"/>
    </source>
</evidence>
<evidence type="ECO:0000256" key="22">
    <source>
        <dbReference type="ARBA" id="ARBA00049289"/>
    </source>
</evidence>